<proteinExistence type="predicted"/>
<accession>A0A090UZT7</accession>
<dbReference type="PANTHER" id="PTHR24189:SF50">
    <property type="entry name" value="ANKYRIN REPEAT AND SOCS BOX PROTEIN 2"/>
    <property type="match status" value="1"/>
</dbReference>
<keyword evidence="2 3" id="KW-0040">ANK repeat</keyword>
<evidence type="ECO:0000256" key="1">
    <source>
        <dbReference type="ARBA" id="ARBA00022737"/>
    </source>
</evidence>
<dbReference type="Pfam" id="PF12796">
    <property type="entry name" value="Ank_2"/>
    <property type="match status" value="1"/>
</dbReference>
<dbReference type="SMART" id="SM00248">
    <property type="entry name" value="ANK"/>
    <property type="match status" value="3"/>
</dbReference>
<gene>
    <name evidence="4" type="ORF">EV102420_02_01130</name>
</gene>
<dbReference type="PROSITE" id="PS50088">
    <property type="entry name" value="ANK_REPEAT"/>
    <property type="match status" value="1"/>
</dbReference>
<protein>
    <submittedName>
        <fullName evidence="4">Uncharacterized protein</fullName>
    </submittedName>
</protein>
<keyword evidence="1" id="KW-0677">Repeat</keyword>
<dbReference type="Proteomes" id="UP000029462">
    <property type="component" value="Unassembled WGS sequence"/>
</dbReference>
<evidence type="ECO:0000256" key="2">
    <source>
        <dbReference type="ARBA" id="ARBA00023043"/>
    </source>
</evidence>
<dbReference type="PROSITE" id="PS51257">
    <property type="entry name" value="PROKAR_LIPOPROTEIN"/>
    <property type="match status" value="1"/>
</dbReference>
<comment type="caution">
    <text evidence="4">The sequence shown here is derived from an EMBL/GenBank/DDBJ whole genome shotgun (WGS) entry which is preliminary data.</text>
</comment>
<dbReference type="InterPro" id="IPR002110">
    <property type="entry name" value="Ankyrin_rpt"/>
</dbReference>
<reference evidence="4 5" key="1">
    <citation type="submission" date="2014-09" db="EMBL/GenBank/DDBJ databases">
        <title>Whole genome shotgun sequence of Escherichia vulneris NBRC 102420.</title>
        <authorList>
            <person name="Yoshida Y."/>
            <person name="Hosoyama A."/>
            <person name="Tsuchikane K."/>
            <person name="Ohji S."/>
            <person name="Ichikawa N."/>
            <person name="Kimura A."/>
            <person name="Yamazoe A."/>
            <person name="Ezaki T."/>
            <person name="Fujita N."/>
        </authorList>
    </citation>
    <scope>NUCLEOTIDE SEQUENCE [LARGE SCALE GENOMIC DNA]</scope>
    <source>
        <strain evidence="4 5">NBRC 102420</strain>
    </source>
</reference>
<dbReference type="InterPro" id="IPR036770">
    <property type="entry name" value="Ankyrin_rpt-contain_sf"/>
</dbReference>
<dbReference type="InterPro" id="IPR050745">
    <property type="entry name" value="Multifunctional_regulatory"/>
</dbReference>
<dbReference type="eggNOG" id="COG0666">
    <property type="taxonomic scope" value="Bacteria"/>
</dbReference>
<dbReference type="SUPFAM" id="SSF48403">
    <property type="entry name" value="Ankyrin repeat"/>
    <property type="match status" value="1"/>
</dbReference>
<dbReference type="EMBL" id="BBMZ01000002">
    <property type="protein sequence ID" value="GAL56509.1"/>
    <property type="molecule type" value="Genomic_DNA"/>
</dbReference>
<dbReference type="PANTHER" id="PTHR24189">
    <property type="entry name" value="MYOTROPHIN"/>
    <property type="match status" value="1"/>
</dbReference>
<evidence type="ECO:0000256" key="3">
    <source>
        <dbReference type="PROSITE-ProRule" id="PRU00023"/>
    </source>
</evidence>
<feature type="repeat" description="ANK" evidence="3">
    <location>
        <begin position="175"/>
        <end position="207"/>
    </location>
</feature>
<evidence type="ECO:0000313" key="4">
    <source>
        <dbReference type="EMBL" id="GAL56509.1"/>
    </source>
</evidence>
<dbReference type="Gene3D" id="1.25.40.20">
    <property type="entry name" value="Ankyrin repeat-containing domain"/>
    <property type="match status" value="2"/>
</dbReference>
<keyword evidence="5" id="KW-1185">Reference proteome</keyword>
<organism evidence="4 5">
    <name type="scientific">Pseudescherichia vulneris NBRC 102420</name>
    <dbReference type="NCBI Taxonomy" id="1115515"/>
    <lineage>
        <taxon>Bacteria</taxon>
        <taxon>Pseudomonadati</taxon>
        <taxon>Pseudomonadota</taxon>
        <taxon>Gammaproteobacteria</taxon>
        <taxon>Enterobacterales</taxon>
        <taxon>Enterobacteriaceae</taxon>
        <taxon>Pseudescherichia</taxon>
    </lineage>
</organism>
<name>A0A090UZT7_PSEVU</name>
<evidence type="ECO:0000313" key="5">
    <source>
        <dbReference type="Proteomes" id="UP000029462"/>
    </source>
</evidence>
<sequence>MKTFFSFSLALLFMFMMQGCKQNMDLKSQDYFNGQQLVLAKAIESGEVDEVKKLAPETDLNKPGQKEMTLLFWAVMNATYDNKTPSQLKIITELVKAGADPLQPRPQGKSSPAEFVLQGDSADWINAMLDGGLSPDAKSKTFNKPIIFDTLEAKNTETLKAMLDRGVDINIPDTLGNTLLIDALDFHSYEHVLLLLERGANTNSRDSNGWTMGNQLQRFLNRAKPGSDEYQILTKIKEKLIQKGGEWPPSPPVRPAE</sequence>
<dbReference type="STRING" id="1115515.EV102420_02_01130"/>
<dbReference type="AlphaFoldDB" id="A0A090UZT7"/>